<dbReference type="OrthoDB" id="9806398at2"/>
<protein>
    <submittedName>
        <fullName evidence="9">4Fe-4S ferredoxin</fullName>
    </submittedName>
</protein>
<comment type="subcellular location">
    <subcellularLocation>
        <location evidence="1">Cell membrane</location>
    </subcellularLocation>
</comment>
<organism evidence="9 10">
    <name type="scientific">Neobacillus piezotolerans</name>
    <dbReference type="NCBI Taxonomy" id="2259171"/>
    <lineage>
        <taxon>Bacteria</taxon>
        <taxon>Bacillati</taxon>
        <taxon>Bacillota</taxon>
        <taxon>Bacilli</taxon>
        <taxon>Bacillales</taxon>
        <taxon>Bacillaceae</taxon>
        <taxon>Neobacillus</taxon>
    </lineage>
</organism>
<dbReference type="InterPro" id="IPR017900">
    <property type="entry name" value="4Fe4S_Fe_S_CS"/>
</dbReference>
<evidence type="ECO:0000256" key="3">
    <source>
        <dbReference type="ARBA" id="ARBA00022723"/>
    </source>
</evidence>
<feature type="transmembrane region" description="Helical" evidence="7">
    <location>
        <begin position="188"/>
        <end position="212"/>
    </location>
</feature>
<feature type="transmembrane region" description="Helical" evidence="7">
    <location>
        <begin position="93"/>
        <end position="111"/>
    </location>
</feature>
<evidence type="ECO:0000256" key="4">
    <source>
        <dbReference type="ARBA" id="ARBA00023004"/>
    </source>
</evidence>
<dbReference type="PANTHER" id="PTHR30224:SF4">
    <property type="entry name" value="ELECTRON TRANSPORT PROTEIN YCCM-RELATED"/>
    <property type="match status" value="1"/>
</dbReference>
<dbReference type="Pfam" id="PF14697">
    <property type="entry name" value="Fer4_21"/>
    <property type="match status" value="1"/>
</dbReference>
<feature type="transmembrane region" description="Helical" evidence="7">
    <location>
        <begin position="152"/>
        <end position="176"/>
    </location>
</feature>
<dbReference type="InterPro" id="IPR052378">
    <property type="entry name" value="NosR_regulator"/>
</dbReference>
<dbReference type="EMBL" id="QNQT01000004">
    <property type="protein sequence ID" value="RDU36794.1"/>
    <property type="molecule type" value="Genomic_DNA"/>
</dbReference>
<dbReference type="Pfam" id="PF12801">
    <property type="entry name" value="Fer4_5"/>
    <property type="match status" value="2"/>
</dbReference>
<sequence length="344" mass="39002">MEGNIVAAFTRFYKRMKRHPVQYTRMAVQIVFTLFLLFVGLRFYQFYEHFNSLGAEPFVPRPSAVEGFLPISALVALKVWITTGIFDPIHPAGLALFAFFVASGFVFRKAFCGWMCPIGTLSEWIGRLGKKLFKRNFDVPKWLGWLLKPIKYLILLFFIKFIVIDMPAFYAIDFMAGDYNKISDVKMMLFFLHMGGLGLKVILVLVILSLFVKNFWCRFLCPYGAMIGIGSVFGITKIKRNEETCIDCNACTRVCPQRIAVAKVKAVRTPDCSACMSCVEVCPVKDTLNMTVAGKKVNKWAVPAAFFAAFFLAVVIAKATGHWNTMISYEEFRILIPNVYNIGH</sequence>
<dbReference type="SUPFAM" id="SSF54862">
    <property type="entry name" value="4Fe-4S ferredoxins"/>
    <property type="match status" value="1"/>
</dbReference>
<dbReference type="Proteomes" id="UP000257144">
    <property type="component" value="Unassembled WGS sequence"/>
</dbReference>
<evidence type="ECO:0000256" key="2">
    <source>
        <dbReference type="ARBA" id="ARBA00022475"/>
    </source>
</evidence>
<dbReference type="Gene3D" id="3.30.70.20">
    <property type="match status" value="1"/>
</dbReference>
<dbReference type="GO" id="GO:0051536">
    <property type="term" value="F:iron-sulfur cluster binding"/>
    <property type="evidence" value="ECO:0007669"/>
    <property type="project" value="UniProtKB-KW"/>
</dbReference>
<evidence type="ECO:0000256" key="5">
    <source>
        <dbReference type="ARBA" id="ARBA00023014"/>
    </source>
</evidence>
<keyword evidence="5" id="KW-0411">Iron-sulfur</keyword>
<name>A0A3D8GQM7_9BACI</name>
<accession>A0A3D8GQM7</accession>
<keyword evidence="3" id="KW-0479">Metal-binding</keyword>
<evidence type="ECO:0000256" key="6">
    <source>
        <dbReference type="ARBA" id="ARBA00023136"/>
    </source>
</evidence>
<evidence type="ECO:0000313" key="10">
    <source>
        <dbReference type="Proteomes" id="UP000257144"/>
    </source>
</evidence>
<feature type="domain" description="4Fe-4S ferredoxin-type" evidence="8">
    <location>
        <begin position="236"/>
        <end position="265"/>
    </location>
</feature>
<keyword evidence="6 7" id="KW-0472">Membrane</keyword>
<dbReference type="AlphaFoldDB" id="A0A3D8GQM7"/>
<keyword evidence="10" id="KW-1185">Reference proteome</keyword>
<proteinExistence type="predicted"/>
<keyword evidence="7" id="KW-0812">Transmembrane</keyword>
<gene>
    <name evidence="9" type="ORF">DRW41_12155</name>
</gene>
<evidence type="ECO:0000256" key="7">
    <source>
        <dbReference type="SAM" id="Phobius"/>
    </source>
</evidence>
<evidence type="ECO:0000259" key="8">
    <source>
        <dbReference type="PROSITE" id="PS51379"/>
    </source>
</evidence>
<feature type="transmembrane region" description="Helical" evidence="7">
    <location>
        <begin position="26"/>
        <end position="47"/>
    </location>
</feature>
<keyword evidence="7" id="KW-1133">Transmembrane helix</keyword>
<reference evidence="9 10" key="1">
    <citation type="submission" date="2018-07" db="EMBL/GenBank/DDBJ databases">
        <title>Bacillus sp. YLB-04 draft genome sequence.</title>
        <authorList>
            <person name="Yu L."/>
            <person name="Tang X."/>
        </authorList>
    </citation>
    <scope>NUCLEOTIDE SEQUENCE [LARGE SCALE GENOMIC DNA]</scope>
    <source>
        <strain evidence="9 10">YLB-04</strain>
    </source>
</reference>
<feature type="domain" description="4Fe-4S ferredoxin-type" evidence="8">
    <location>
        <begin position="267"/>
        <end position="293"/>
    </location>
</feature>
<dbReference type="PROSITE" id="PS00198">
    <property type="entry name" value="4FE4S_FER_1"/>
    <property type="match status" value="2"/>
</dbReference>
<keyword evidence="4" id="KW-0408">Iron</keyword>
<feature type="transmembrane region" description="Helical" evidence="7">
    <location>
        <begin position="300"/>
        <end position="317"/>
    </location>
</feature>
<evidence type="ECO:0000313" key="9">
    <source>
        <dbReference type="EMBL" id="RDU36794.1"/>
    </source>
</evidence>
<evidence type="ECO:0000256" key="1">
    <source>
        <dbReference type="ARBA" id="ARBA00004236"/>
    </source>
</evidence>
<dbReference type="PANTHER" id="PTHR30224">
    <property type="entry name" value="ELECTRON TRANSPORT PROTEIN"/>
    <property type="match status" value="1"/>
</dbReference>
<dbReference type="GO" id="GO:0005886">
    <property type="term" value="C:plasma membrane"/>
    <property type="evidence" value="ECO:0007669"/>
    <property type="project" value="UniProtKB-SubCell"/>
</dbReference>
<dbReference type="InterPro" id="IPR017896">
    <property type="entry name" value="4Fe4S_Fe-S-bd"/>
</dbReference>
<dbReference type="PROSITE" id="PS51379">
    <property type="entry name" value="4FE4S_FER_2"/>
    <property type="match status" value="2"/>
</dbReference>
<keyword evidence="2" id="KW-1003">Cell membrane</keyword>
<dbReference type="GO" id="GO:0046872">
    <property type="term" value="F:metal ion binding"/>
    <property type="evidence" value="ECO:0007669"/>
    <property type="project" value="UniProtKB-KW"/>
</dbReference>
<comment type="caution">
    <text evidence="9">The sequence shown here is derived from an EMBL/GenBank/DDBJ whole genome shotgun (WGS) entry which is preliminary data.</text>
</comment>